<protein>
    <submittedName>
        <fullName evidence="2">Uncharacterized protein</fullName>
    </submittedName>
</protein>
<evidence type="ECO:0000313" key="2">
    <source>
        <dbReference type="EMBL" id="KAG9335255.1"/>
    </source>
</evidence>
<evidence type="ECO:0000256" key="1">
    <source>
        <dbReference type="SAM" id="Coils"/>
    </source>
</evidence>
<proteinExistence type="predicted"/>
<dbReference type="EMBL" id="JAFBMS010000126">
    <property type="protein sequence ID" value="KAG9335255.1"/>
    <property type="molecule type" value="Genomic_DNA"/>
</dbReference>
<feature type="coiled-coil region" evidence="1">
    <location>
        <begin position="49"/>
        <end position="122"/>
    </location>
</feature>
<comment type="caution">
    <text evidence="2">The sequence shown here is derived from an EMBL/GenBank/DDBJ whole genome shotgun (WGS) entry which is preliminary data.</text>
</comment>
<evidence type="ECO:0000313" key="3">
    <source>
        <dbReference type="Proteomes" id="UP000824540"/>
    </source>
</evidence>
<name>A0A8T2N4B1_9TELE</name>
<accession>A0A8T2N4B1</accession>
<reference evidence="2" key="1">
    <citation type="thesis" date="2021" institute="BYU ScholarsArchive" country="Provo, UT, USA">
        <title>Applications of and Algorithms for Genome Assembly and Genomic Analyses with an Emphasis on Marine Teleosts.</title>
        <authorList>
            <person name="Pickett B.D."/>
        </authorList>
    </citation>
    <scope>NUCLEOTIDE SEQUENCE</scope>
    <source>
        <strain evidence="2">HI-2016</strain>
    </source>
</reference>
<sequence>MSCVNPNFLNVTHCKDKGINMSHEIDILVEKMASLTLQSQKTTQGALLEEKMKIMEEEFEKKIAQIKKEMVEKEETVTAMVEGYKMAAEKNLDIAKKCEKALEKEKRKSARLRRKMVTLEKVTLLVPQTENLSEQTATELKHKEQWLAAMYERLEDRKVVLAQKITETVAMQLSLKQENKRREEDAHALKKEMVDKEAKLAALGESHKKAASENLVRKL</sequence>
<dbReference type="AlphaFoldDB" id="A0A8T2N4B1"/>
<keyword evidence="3" id="KW-1185">Reference proteome</keyword>
<keyword evidence="1" id="KW-0175">Coiled coil</keyword>
<dbReference type="Proteomes" id="UP000824540">
    <property type="component" value="Unassembled WGS sequence"/>
</dbReference>
<organism evidence="2 3">
    <name type="scientific">Albula glossodonta</name>
    <name type="common">roundjaw bonefish</name>
    <dbReference type="NCBI Taxonomy" id="121402"/>
    <lineage>
        <taxon>Eukaryota</taxon>
        <taxon>Metazoa</taxon>
        <taxon>Chordata</taxon>
        <taxon>Craniata</taxon>
        <taxon>Vertebrata</taxon>
        <taxon>Euteleostomi</taxon>
        <taxon>Actinopterygii</taxon>
        <taxon>Neopterygii</taxon>
        <taxon>Teleostei</taxon>
        <taxon>Albuliformes</taxon>
        <taxon>Albulidae</taxon>
        <taxon>Albula</taxon>
    </lineage>
</organism>
<gene>
    <name evidence="2" type="ORF">JZ751_005505</name>
</gene>